<proteinExistence type="predicted"/>
<comment type="caution">
    <text evidence="3">The sequence shown here is derived from an EMBL/GenBank/DDBJ whole genome shotgun (WGS) entry which is preliminary data.</text>
</comment>
<accession>A0A317SK07</accession>
<keyword evidence="4" id="KW-1185">Reference proteome</keyword>
<reference evidence="3 4" key="1">
    <citation type="submission" date="2018-03" db="EMBL/GenBank/DDBJ databases">
        <title>Genomes of Pezizomycetes fungi and the evolution of truffles.</title>
        <authorList>
            <person name="Murat C."/>
            <person name="Payen T."/>
            <person name="Noel B."/>
            <person name="Kuo A."/>
            <person name="Martin F.M."/>
        </authorList>
    </citation>
    <scope>NUCLEOTIDE SEQUENCE [LARGE SCALE GENOMIC DNA]</scope>
    <source>
        <strain evidence="3">091103-1</strain>
    </source>
</reference>
<evidence type="ECO:0000313" key="3">
    <source>
        <dbReference type="EMBL" id="PWW74759.1"/>
    </source>
</evidence>
<gene>
    <name evidence="3" type="ORF">C7212DRAFT_328806</name>
    <name evidence="2" type="ORF">C7212DRAFT_338904</name>
</gene>
<evidence type="ECO:0000256" key="1">
    <source>
        <dbReference type="SAM" id="MobiDB-lite"/>
    </source>
</evidence>
<protein>
    <submittedName>
        <fullName evidence="3">Uncharacterized protein</fullName>
    </submittedName>
</protein>
<dbReference type="Proteomes" id="UP000246991">
    <property type="component" value="Unassembled WGS sequence"/>
</dbReference>
<feature type="region of interest" description="Disordered" evidence="1">
    <location>
        <begin position="1"/>
        <end position="35"/>
    </location>
</feature>
<name>A0A317SK07_9PEZI</name>
<organism evidence="3 4">
    <name type="scientific">Tuber magnatum</name>
    <name type="common">white Piedmont truffle</name>
    <dbReference type="NCBI Taxonomy" id="42249"/>
    <lineage>
        <taxon>Eukaryota</taxon>
        <taxon>Fungi</taxon>
        <taxon>Dikarya</taxon>
        <taxon>Ascomycota</taxon>
        <taxon>Pezizomycotina</taxon>
        <taxon>Pezizomycetes</taxon>
        <taxon>Pezizales</taxon>
        <taxon>Tuberaceae</taxon>
        <taxon>Tuber</taxon>
    </lineage>
</organism>
<dbReference type="EMBL" id="PYWC01000193">
    <property type="protein sequence ID" value="PWW71602.1"/>
    <property type="molecule type" value="Genomic_DNA"/>
</dbReference>
<evidence type="ECO:0000313" key="4">
    <source>
        <dbReference type="Proteomes" id="UP000246991"/>
    </source>
</evidence>
<feature type="compositionally biased region" description="Acidic residues" evidence="1">
    <location>
        <begin position="26"/>
        <end position="35"/>
    </location>
</feature>
<dbReference type="EMBL" id="PYWC01000057">
    <property type="protein sequence ID" value="PWW74759.1"/>
    <property type="molecule type" value="Genomic_DNA"/>
</dbReference>
<dbReference type="AlphaFoldDB" id="A0A317SK07"/>
<evidence type="ECO:0000313" key="2">
    <source>
        <dbReference type="EMBL" id="PWW71602.1"/>
    </source>
</evidence>
<sequence length="65" mass="7294">MSSSPVAGKGTRSNAGMMAPVSETGNEYEEREEGEEGRGWKVQFRVLVDINLMDGMVWHCYDVIR</sequence>